<dbReference type="Proteomes" id="UP000242188">
    <property type="component" value="Unassembled WGS sequence"/>
</dbReference>
<evidence type="ECO:0000313" key="3">
    <source>
        <dbReference type="EMBL" id="OWF49529.1"/>
    </source>
</evidence>
<dbReference type="OrthoDB" id="6111338at2759"/>
<keyword evidence="1" id="KW-0175">Coiled coil</keyword>
<gene>
    <name evidence="3" type="ORF">KP79_PYT17487</name>
</gene>
<reference evidence="3 4" key="1">
    <citation type="journal article" date="2017" name="Nat. Ecol. Evol.">
        <title>Scallop genome provides insights into evolution of bilaterian karyotype and development.</title>
        <authorList>
            <person name="Wang S."/>
            <person name="Zhang J."/>
            <person name="Jiao W."/>
            <person name="Li J."/>
            <person name="Xun X."/>
            <person name="Sun Y."/>
            <person name="Guo X."/>
            <person name="Huan P."/>
            <person name="Dong B."/>
            <person name="Zhang L."/>
            <person name="Hu X."/>
            <person name="Sun X."/>
            <person name="Wang J."/>
            <person name="Zhao C."/>
            <person name="Wang Y."/>
            <person name="Wang D."/>
            <person name="Huang X."/>
            <person name="Wang R."/>
            <person name="Lv J."/>
            <person name="Li Y."/>
            <person name="Zhang Z."/>
            <person name="Liu B."/>
            <person name="Lu W."/>
            <person name="Hui Y."/>
            <person name="Liang J."/>
            <person name="Zhou Z."/>
            <person name="Hou R."/>
            <person name="Li X."/>
            <person name="Liu Y."/>
            <person name="Li H."/>
            <person name="Ning X."/>
            <person name="Lin Y."/>
            <person name="Zhao L."/>
            <person name="Xing Q."/>
            <person name="Dou J."/>
            <person name="Li Y."/>
            <person name="Mao J."/>
            <person name="Guo H."/>
            <person name="Dou H."/>
            <person name="Li T."/>
            <person name="Mu C."/>
            <person name="Jiang W."/>
            <person name="Fu Q."/>
            <person name="Fu X."/>
            <person name="Miao Y."/>
            <person name="Liu J."/>
            <person name="Yu Q."/>
            <person name="Li R."/>
            <person name="Liao H."/>
            <person name="Li X."/>
            <person name="Kong Y."/>
            <person name="Jiang Z."/>
            <person name="Chourrout D."/>
            <person name="Li R."/>
            <person name="Bao Z."/>
        </authorList>
    </citation>
    <scope>NUCLEOTIDE SEQUENCE [LARGE SCALE GENOMIC DNA]</scope>
    <source>
        <strain evidence="3 4">PY_sf001</strain>
    </source>
</reference>
<dbReference type="AlphaFoldDB" id="A0A210QLA8"/>
<dbReference type="GO" id="GO:0044295">
    <property type="term" value="C:axonal growth cone"/>
    <property type="evidence" value="ECO:0007669"/>
    <property type="project" value="TreeGrafter"/>
</dbReference>
<evidence type="ECO:0000313" key="4">
    <source>
        <dbReference type="Proteomes" id="UP000242188"/>
    </source>
</evidence>
<dbReference type="GO" id="GO:0048812">
    <property type="term" value="P:neuron projection morphogenesis"/>
    <property type="evidence" value="ECO:0007669"/>
    <property type="project" value="TreeGrafter"/>
</dbReference>
<keyword evidence="4" id="KW-1185">Reference proteome</keyword>
<evidence type="ECO:0000256" key="2">
    <source>
        <dbReference type="SAM" id="MobiDB-lite"/>
    </source>
</evidence>
<organism evidence="3 4">
    <name type="scientific">Mizuhopecten yessoensis</name>
    <name type="common">Japanese scallop</name>
    <name type="synonym">Patinopecten yessoensis</name>
    <dbReference type="NCBI Taxonomy" id="6573"/>
    <lineage>
        <taxon>Eukaryota</taxon>
        <taxon>Metazoa</taxon>
        <taxon>Spiralia</taxon>
        <taxon>Lophotrochozoa</taxon>
        <taxon>Mollusca</taxon>
        <taxon>Bivalvia</taxon>
        <taxon>Autobranchia</taxon>
        <taxon>Pteriomorphia</taxon>
        <taxon>Pectinida</taxon>
        <taxon>Pectinoidea</taxon>
        <taxon>Pectinidae</taxon>
        <taxon>Mizuhopecten</taxon>
    </lineage>
</organism>
<accession>A0A210QLA8</accession>
<feature type="coiled-coil region" evidence="1">
    <location>
        <begin position="126"/>
        <end position="205"/>
    </location>
</feature>
<sequence length="534" mass="61817">MADASCSQCFQYKHLKELSAKVVIQYDELYKKLKATEEQCKTVSSRLKEREQQMGQMKKLIEPAIQEYEKMKIKFEIEMKCRMKAENFATHINVQNKELKRQSNMIMAKMDVRDLPLDDSDMKSDVDSYKKHTAELNETIEELEENVARLTSDLQELRQTSAIEEEKHQRLNERHDNGMKRLKENQNMLSKYQEAMLELSKVSEEACKEYAVLQIKYDMEHEKASKMQDDNKMMKKQSAMLMTNAMGNQKLMDAALQIESLTKEFQEEKEQYLSQIKELQEAVNDGQNDEEKEKLSEENKDLMKKLEDYEKQYKELEAEYKVIEKELDLAKHPPPPPPPPPPPTPSMDKGKGFLSKITRKKSMKRREVLKSAAGAGDQNYGKALEEMMKRIQSGKALTKVLKPVGGRRQVIEEEEEEDDDDEPHSDKDEPPSDKLESHSIIDPPKIAPSLDSEEKPAEAMVQLHSILNRFKRTQSESDLTDPAFTDSDSDLAKTFRKVKRSASDDTDPPDLMDSTIVGYPRLILMNEYRSEINR</sequence>
<dbReference type="PANTHER" id="PTHR46606">
    <property type="entry name" value="SHOOTIN-1"/>
    <property type="match status" value="1"/>
</dbReference>
<feature type="compositionally biased region" description="Basic and acidic residues" evidence="2">
    <location>
        <begin position="424"/>
        <end position="439"/>
    </location>
</feature>
<dbReference type="InterPro" id="IPR036222">
    <property type="entry name" value="CAP_N_sf"/>
</dbReference>
<dbReference type="GO" id="GO:0031252">
    <property type="term" value="C:cell leading edge"/>
    <property type="evidence" value="ECO:0007669"/>
    <property type="project" value="TreeGrafter"/>
</dbReference>
<feature type="coiled-coil region" evidence="1">
    <location>
        <begin position="26"/>
        <end position="53"/>
    </location>
</feature>
<dbReference type="InterPro" id="IPR024849">
    <property type="entry name" value="Shootin-1"/>
</dbReference>
<name>A0A210QLA8_MIZYE</name>
<comment type="caution">
    <text evidence="3">The sequence shown here is derived from an EMBL/GenBank/DDBJ whole genome shotgun (WGS) entry which is preliminary data.</text>
</comment>
<evidence type="ECO:0000256" key="1">
    <source>
        <dbReference type="SAM" id="Coils"/>
    </source>
</evidence>
<feature type="compositionally biased region" description="Acidic residues" evidence="2">
    <location>
        <begin position="412"/>
        <end position="423"/>
    </location>
</feature>
<dbReference type="SUPFAM" id="SSF101278">
    <property type="entry name" value="N-terminal domain of adenylylcyclase associated protein, CAP"/>
    <property type="match status" value="1"/>
</dbReference>
<protein>
    <submittedName>
        <fullName evidence="3">Shootin-1</fullName>
    </submittedName>
</protein>
<dbReference type="GO" id="GO:0005737">
    <property type="term" value="C:cytoplasm"/>
    <property type="evidence" value="ECO:0007669"/>
    <property type="project" value="TreeGrafter"/>
</dbReference>
<dbReference type="GO" id="GO:2001224">
    <property type="term" value="P:positive regulation of neuron migration"/>
    <property type="evidence" value="ECO:0007669"/>
    <property type="project" value="TreeGrafter"/>
</dbReference>
<feature type="compositionally biased region" description="Pro residues" evidence="2">
    <location>
        <begin position="332"/>
        <end position="345"/>
    </location>
</feature>
<proteinExistence type="predicted"/>
<feature type="region of interest" description="Disordered" evidence="2">
    <location>
        <begin position="324"/>
        <end position="380"/>
    </location>
</feature>
<feature type="region of interest" description="Disordered" evidence="2">
    <location>
        <begin position="394"/>
        <end position="457"/>
    </location>
</feature>
<dbReference type="PANTHER" id="PTHR46606:SF5">
    <property type="entry name" value="SHOOTIN-1"/>
    <property type="match status" value="1"/>
</dbReference>
<dbReference type="STRING" id="6573.A0A210QLA8"/>
<dbReference type="EMBL" id="NEDP02003088">
    <property type="protein sequence ID" value="OWF49529.1"/>
    <property type="molecule type" value="Genomic_DNA"/>
</dbReference>